<protein>
    <submittedName>
        <fullName evidence="2">Uncharacterized protein</fullName>
    </submittedName>
</protein>
<feature type="signal peptide" evidence="1">
    <location>
        <begin position="1"/>
        <end position="19"/>
    </location>
</feature>
<organism evidence="2 3">
    <name type="scientific">Parasulfitobacter algicola</name>
    <dbReference type="NCBI Taxonomy" id="2614809"/>
    <lineage>
        <taxon>Bacteria</taxon>
        <taxon>Pseudomonadati</taxon>
        <taxon>Pseudomonadota</taxon>
        <taxon>Alphaproteobacteria</taxon>
        <taxon>Rhodobacterales</taxon>
        <taxon>Roseobacteraceae</taxon>
        <taxon>Parasulfitobacter</taxon>
    </lineage>
</organism>
<keyword evidence="1" id="KW-0732">Signal</keyword>
<gene>
    <name evidence="2" type="ORF">HRQ87_11355</name>
</gene>
<dbReference type="RefSeq" id="WP_174138393.1">
    <property type="nucleotide sequence ID" value="NZ_JABUFE010000006.1"/>
</dbReference>
<sequence>MRKQMLSVVLVIMASAASAEGQWTVGGAGVAATGIYVGEEDTASFAPVISYDTERFHIGLDGLSYQVFDYGLGQVDVALGYGSGCLSAKRSR</sequence>
<evidence type="ECO:0000256" key="1">
    <source>
        <dbReference type="SAM" id="SignalP"/>
    </source>
</evidence>
<keyword evidence="3" id="KW-1185">Reference proteome</keyword>
<feature type="chain" id="PRO_5046639846" evidence="1">
    <location>
        <begin position="20"/>
        <end position="92"/>
    </location>
</feature>
<proteinExistence type="predicted"/>
<reference evidence="2 3" key="1">
    <citation type="submission" date="2020-06" db="EMBL/GenBank/DDBJ databases">
        <title>Sulfitobacter algicola sp. nov., isolated from green algae.</title>
        <authorList>
            <person name="Wang C."/>
        </authorList>
    </citation>
    <scope>NUCLEOTIDE SEQUENCE [LARGE SCALE GENOMIC DNA]</scope>
    <source>
        <strain evidence="2 3">1151</strain>
    </source>
</reference>
<dbReference type="Proteomes" id="UP000777935">
    <property type="component" value="Unassembled WGS sequence"/>
</dbReference>
<name>A0ABX2ISU9_9RHOB</name>
<accession>A0ABX2ISU9</accession>
<evidence type="ECO:0000313" key="3">
    <source>
        <dbReference type="Proteomes" id="UP000777935"/>
    </source>
</evidence>
<comment type="caution">
    <text evidence="2">The sequence shown here is derived from an EMBL/GenBank/DDBJ whole genome shotgun (WGS) entry which is preliminary data.</text>
</comment>
<evidence type="ECO:0000313" key="2">
    <source>
        <dbReference type="EMBL" id="NSX55400.1"/>
    </source>
</evidence>
<dbReference type="EMBL" id="JABUFE010000006">
    <property type="protein sequence ID" value="NSX55400.1"/>
    <property type="molecule type" value="Genomic_DNA"/>
</dbReference>